<proteinExistence type="predicted"/>
<reference evidence="2 3" key="1">
    <citation type="submission" date="2021-01" db="EMBL/GenBank/DDBJ databases">
        <title>Chryseolinea sp. Jin1 Genome sequencing and assembly.</title>
        <authorList>
            <person name="Kim I."/>
        </authorList>
    </citation>
    <scope>NUCLEOTIDE SEQUENCE [LARGE SCALE GENOMIC DNA]</scope>
    <source>
        <strain evidence="2 3">Jin1</strain>
    </source>
</reference>
<keyword evidence="1" id="KW-1133">Transmembrane helix</keyword>
<evidence type="ECO:0000313" key="2">
    <source>
        <dbReference type="EMBL" id="MBL0743701.1"/>
    </source>
</evidence>
<dbReference type="RefSeq" id="WP_202013093.1">
    <property type="nucleotide sequence ID" value="NZ_JAERRB010000008.1"/>
</dbReference>
<keyword evidence="1" id="KW-0812">Transmembrane</keyword>
<feature type="transmembrane region" description="Helical" evidence="1">
    <location>
        <begin position="91"/>
        <end position="109"/>
    </location>
</feature>
<feature type="transmembrane region" description="Helical" evidence="1">
    <location>
        <begin position="38"/>
        <end position="58"/>
    </location>
</feature>
<organism evidence="2 3">
    <name type="scientific">Chryseolinea lacunae</name>
    <dbReference type="NCBI Taxonomy" id="2801331"/>
    <lineage>
        <taxon>Bacteria</taxon>
        <taxon>Pseudomonadati</taxon>
        <taxon>Bacteroidota</taxon>
        <taxon>Cytophagia</taxon>
        <taxon>Cytophagales</taxon>
        <taxon>Fulvivirgaceae</taxon>
        <taxon>Chryseolinea</taxon>
    </lineage>
</organism>
<keyword evidence="1" id="KW-0472">Membrane</keyword>
<feature type="transmembrane region" description="Helical" evidence="1">
    <location>
        <begin position="12"/>
        <end position="32"/>
    </location>
</feature>
<evidence type="ECO:0008006" key="4">
    <source>
        <dbReference type="Google" id="ProtNLM"/>
    </source>
</evidence>
<gene>
    <name evidence="2" type="ORF">JI741_20895</name>
</gene>
<dbReference type="Proteomes" id="UP000613030">
    <property type="component" value="Unassembled WGS sequence"/>
</dbReference>
<name>A0ABS1KW59_9BACT</name>
<sequence length="111" mass="13003">MDWRLERIKILHTAIWVGFNIILFYMLFAVITNRIDKWVWLGVGAVVLEGVVLLIFKLTCPLTLLARRYSDSTKDNFDIYLPNWLAKYTKVIYTSLFGIIVCLLAYRLLTN</sequence>
<evidence type="ECO:0000256" key="1">
    <source>
        <dbReference type="SAM" id="Phobius"/>
    </source>
</evidence>
<comment type="caution">
    <text evidence="2">The sequence shown here is derived from an EMBL/GenBank/DDBJ whole genome shotgun (WGS) entry which is preliminary data.</text>
</comment>
<evidence type="ECO:0000313" key="3">
    <source>
        <dbReference type="Proteomes" id="UP000613030"/>
    </source>
</evidence>
<accession>A0ABS1KW59</accession>
<keyword evidence="3" id="KW-1185">Reference proteome</keyword>
<dbReference type="EMBL" id="JAERRB010000008">
    <property type="protein sequence ID" value="MBL0743701.1"/>
    <property type="molecule type" value="Genomic_DNA"/>
</dbReference>
<protein>
    <recommendedName>
        <fullName evidence="4">DUF2784 domain-containing protein</fullName>
    </recommendedName>
</protein>